<accession>A0A8B6YWP0</accession>
<reference evidence="3" key="1">
    <citation type="submission" date="2021-01" db="UniProtKB">
        <authorList>
            <consortium name="EnsemblMetazoa"/>
        </authorList>
    </citation>
    <scope>IDENTIFICATION</scope>
    <source>
        <strain evidence="3">DH4</strain>
    </source>
</reference>
<dbReference type="Pfam" id="PF15045">
    <property type="entry name" value="Clathrin_bdg"/>
    <property type="match status" value="1"/>
</dbReference>
<dbReference type="EnsemblMetazoa" id="XM_006559525">
    <property type="protein sequence ID" value="XP_006559588"/>
    <property type="gene ID" value="LOC552400"/>
</dbReference>
<feature type="compositionally biased region" description="Polar residues" evidence="1">
    <location>
        <begin position="49"/>
        <end position="62"/>
    </location>
</feature>
<dbReference type="PANTHER" id="PTHR16156:SF10">
    <property type="entry name" value="AFTIPHILIN-RELATED"/>
    <property type="match status" value="1"/>
</dbReference>
<dbReference type="GO" id="GO:0030276">
    <property type="term" value="F:clathrin binding"/>
    <property type="evidence" value="ECO:0007669"/>
    <property type="project" value="InterPro"/>
</dbReference>
<dbReference type="InterPro" id="IPR046359">
    <property type="entry name" value="Aftin-like"/>
</dbReference>
<sequence>MAFPPLVSSTPPPLDTFGDSEEDEFGDFTTGGIDGLSVSSDSPHKLITPIQTPLTSQNTSPKVNGIPENPKNSQTIIPIVPKQIITEDLLILEKINDTVNKIKLKTEVENFDEIIEDNSKRNLENVNNNNKEVIIERKVSNGVNLFNESNNFRESEQETSLNNLENVEPLSLDLEDPSIAPDIIQSIDDDFYNYEQFVASKNWISKSDTSISKTDYFKFQDTLSNVNNLNKDFNIEIKKDSNLNLENIIEKSILEDKCVQNINISKTDDFTFEVDNSKFDDSKNELSQNNQIENEIAKDLQFSQNKDIKIENDFLSSTSLPDISKCSNEEFGNFKYDSILESSITMSQEFSENTVEINEKKEETLQDDDFGDFTNFSEHTQFKELSQANVSDTKDDDDDFGDFNDFETAFEQSIIEQSQINIRDSICRIENKSAANKIEDIITTMFSVELEQCEIEIQSLINKTDKVWESIKNVEETNALTYQWANSSSNNILLNSLGIDSRNILFGPRWNPNVPRFAANLGFTPLEPIKAIIDPQPVALSNTNKIPASNNSEEVPAAQFDWNSSGLVNPLEANIPEINRERCNSTSKVEMIDSLESDIAKLQKCPQSSKMIEPLPTPRPSEWKKKTEFDIGHKQKSIQRNIPLEKQSMEKQFLSTIEKQYTSEKQFVPIEKQFLSSDKQYLSSDKSILGDIYRGKFANKRSGSEHVVMDRFGRIMPIQSETARVLNHLPDLSFLSARTLMLDRENKQIACEMSIINRKMPG</sequence>
<dbReference type="Proteomes" id="UP000005203">
    <property type="component" value="Linkage group LG8"/>
</dbReference>
<protein>
    <recommendedName>
        <fullName evidence="2">Aftiphilin clathrin-binding box domain-containing protein</fullName>
    </recommendedName>
</protein>
<feature type="compositionally biased region" description="Basic and acidic residues" evidence="1">
    <location>
        <begin position="621"/>
        <end position="632"/>
    </location>
</feature>
<evidence type="ECO:0000256" key="1">
    <source>
        <dbReference type="SAM" id="MobiDB-lite"/>
    </source>
</evidence>
<name>A0A7M7GQV4_APIME</name>
<organism evidence="3">
    <name type="scientific">Apis mellifera</name>
    <name type="common">Honeybee</name>
    <dbReference type="NCBI Taxonomy" id="7460"/>
    <lineage>
        <taxon>Eukaryota</taxon>
        <taxon>Metazoa</taxon>
        <taxon>Ecdysozoa</taxon>
        <taxon>Arthropoda</taxon>
        <taxon>Hexapoda</taxon>
        <taxon>Insecta</taxon>
        <taxon>Pterygota</taxon>
        <taxon>Neoptera</taxon>
        <taxon>Endopterygota</taxon>
        <taxon>Hymenoptera</taxon>
        <taxon>Apocrita</taxon>
        <taxon>Aculeata</taxon>
        <taxon>Apoidea</taxon>
        <taxon>Anthophila</taxon>
        <taxon>Apidae</taxon>
        <taxon>Apis</taxon>
    </lineage>
</organism>
<dbReference type="GO" id="GO:0030121">
    <property type="term" value="C:AP-1 adaptor complex"/>
    <property type="evidence" value="ECO:0007669"/>
    <property type="project" value="TreeGrafter"/>
</dbReference>
<evidence type="ECO:0000313" key="4">
    <source>
        <dbReference type="Proteomes" id="UP000005203"/>
    </source>
</evidence>
<feature type="region of interest" description="Disordered" evidence="1">
    <location>
        <begin position="1"/>
        <end position="72"/>
    </location>
</feature>
<dbReference type="OrthoDB" id="5917212at2759"/>
<accession>A0A7M7GQV4</accession>
<dbReference type="PANTHER" id="PTHR16156">
    <property type="entry name" value="AFTIPHILIN A-RELATED"/>
    <property type="match status" value="1"/>
</dbReference>
<dbReference type="RefSeq" id="XP_006559588.1">
    <property type="nucleotide sequence ID" value="XM_006559525.3"/>
</dbReference>
<dbReference type="AlphaFoldDB" id="A0A7M7GQV4"/>
<evidence type="ECO:0000259" key="2">
    <source>
        <dbReference type="Pfam" id="PF15045"/>
    </source>
</evidence>
<gene>
    <name evidence="3" type="primary">552400</name>
    <name evidence="5" type="synonym">LOC552400</name>
</gene>
<dbReference type="GO" id="GO:0032588">
    <property type="term" value="C:trans-Golgi network membrane"/>
    <property type="evidence" value="ECO:0007669"/>
    <property type="project" value="InterPro"/>
</dbReference>
<keyword evidence="4" id="KW-1185">Reference proteome</keyword>
<evidence type="ECO:0000313" key="3">
    <source>
        <dbReference type="EnsemblMetazoa" id="XP_006559588"/>
    </source>
</evidence>
<feature type="region of interest" description="Disordered" evidence="1">
    <location>
        <begin position="610"/>
        <end position="632"/>
    </location>
</feature>
<dbReference type="InterPro" id="IPR029205">
    <property type="entry name" value="Clathrin-bd"/>
</dbReference>
<evidence type="ECO:0000313" key="5">
    <source>
        <dbReference type="RefSeq" id="XP_006559588.1"/>
    </source>
</evidence>
<feature type="domain" description="Aftiphilin clathrin-binding box" evidence="2">
    <location>
        <begin position="465"/>
        <end position="534"/>
    </location>
</feature>
<proteinExistence type="predicted"/>
<reference evidence="5" key="2">
    <citation type="submission" date="2025-04" db="UniProtKB">
        <authorList>
            <consortium name="RefSeq"/>
        </authorList>
    </citation>
    <scope>IDENTIFICATION</scope>
    <source>
        <strain evidence="5">DH4</strain>
        <tissue evidence="5">Whole body</tissue>
    </source>
</reference>